<evidence type="ECO:0000313" key="1">
    <source>
        <dbReference type="Proteomes" id="UP000095286"/>
    </source>
</evidence>
<accession>A0AC35U0K3</accession>
<name>A0AC35U0K3_9BILA</name>
<dbReference type="Proteomes" id="UP000095286">
    <property type="component" value="Unplaced"/>
</dbReference>
<evidence type="ECO:0000313" key="2">
    <source>
        <dbReference type="WBParaSite" id="RSKR_0000649000.1"/>
    </source>
</evidence>
<reference evidence="2" key="1">
    <citation type="submission" date="2016-11" db="UniProtKB">
        <authorList>
            <consortium name="WormBaseParasite"/>
        </authorList>
    </citation>
    <scope>IDENTIFICATION</scope>
    <source>
        <strain evidence="2">KR3021</strain>
    </source>
</reference>
<proteinExistence type="predicted"/>
<organism evidence="1 2">
    <name type="scientific">Rhabditophanes sp. KR3021</name>
    <dbReference type="NCBI Taxonomy" id="114890"/>
    <lineage>
        <taxon>Eukaryota</taxon>
        <taxon>Metazoa</taxon>
        <taxon>Ecdysozoa</taxon>
        <taxon>Nematoda</taxon>
        <taxon>Chromadorea</taxon>
        <taxon>Rhabditida</taxon>
        <taxon>Tylenchina</taxon>
        <taxon>Panagrolaimomorpha</taxon>
        <taxon>Strongyloidoidea</taxon>
        <taxon>Alloionematidae</taxon>
        <taxon>Rhabditophanes</taxon>
    </lineage>
</organism>
<sequence>MAQKRRRDENTQIHQLASVLPVSKAISSEHMDKTSVVRVASTFIRLQTYLSSKYPRNAAFRSYDNTNPLPSILELLDGFLIFLTEDGQILYLSETISIYLGLSQVDLTGNNICEYIHQDDLFNFYNLKDYAHSLLYSHNIKDPVTISMRMKSTLTKRSNKEIFKQFAGYKIVQADLTWGSLMLQGTITKYYLLYCQPVTTAHMMYIKLKSFCFVMTLTLDFKVCYVEAETDVLNYHETVNKGKQVSFYNIVHPEDVDAVTEMHRKVLHMGAAKSNYFRCVTNNALMSEVYVMAEAIMFNSVGNNNTLKYISLICHHLN</sequence>
<protein>
    <submittedName>
        <fullName evidence="2">PAS domain-containing protein</fullName>
    </submittedName>
</protein>
<dbReference type="WBParaSite" id="RSKR_0000649000.1">
    <property type="protein sequence ID" value="RSKR_0000649000.1"/>
    <property type="gene ID" value="RSKR_0000649000"/>
</dbReference>